<protein>
    <submittedName>
        <fullName evidence="1">Uncharacterized protein</fullName>
    </submittedName>
</protein>
<evidence type="ECO:0000313" key="2">
    <source>
        <dbReference type="Proteomes" id="UP000749559"/>
    </source>
</evidence>
<evidence type="ECO:0000313" key="1">
    <source>
        <dbReference type="EMBL" id="CAH1795098.1"/>
    </source>
</evidence>
<dbReference type="EMBL" id="CAIIXF020000009">
    <property type="protein sequence ID" value="CAH1795098.1"/>
    <property type="molecule type" value="Genomic_DNA"/>
</dbReference>
<keyword evidence="2" id="KW-1185">Reference proteome</keyword>
<sequence>MFHKITSPRSVCTILLKKLSLDHLQQNHLNRKMLQSCILLSCLLSLCHAGVLGTQQGSTENIEKQDQEYNLDDGLNRLDVEKRWFIIRTKPSLKNIKILNRGLPQHMAYSRFFHAYGKRNNMPSIPTRNSQKDLKMGLLAALVDILDDLHREH</sequence>
<gene>
    <name evidence="1" type="ORF">OFUS_LOCUS19685</name>
</gene>
<dbReference type="AlphaFoldDB" id="A0A8J1Y055"/>
<comment type="caution">
    <text evidence="1">The sequence shown here is derived from an EMBL/GenBank/DDBJ whole genome shotgun (WGS) entry which is preliminary data.</text>
</comment>
<dbReference type="Proteomes" id="UP000749559">
    <property type="component" value="Unassembled WGS sequence"/>
</dbReference>
<accession>A0A8J1Y055</accession>
<proteinExistence type="predicted"/>
<organism evidence="1 2">
    <name type="scientific">Owenia fusiformis</name>
    <name type="common">Polychaete worm</name>
    <dbReference type="NCBI Taxonomy" id="6347"/>
    <lineage>
        <taxon>Eukaryota</taxon>
        <taxon>Metazoa</taxon>
        <taxon>Spiralia</taxon>
        <taxon>Lophotrochozoa</taxon>
        <taxon>Annelida</taxon>
        <taxon>Polychaeta</taxon>
        <taxon>Sedentaria</taxon>
        <taxon>Canalipalpata</taxon>
        <taxon>Sabellida</taxon>
        <taxon>Oweniida</taxon>
        <taxon>Oweniidae</taxon>
        <taxon>Owenia</taxon>
    </lineage>
</organism>
<name>A0A8J1Y055_OWEFU</name>
<reference evidence="1" key="1">
    <citation type="submission" date="2022-03" db="EMBL/GenBank/DDBJ databases">
        <authorList>
            <person name="Martin C."/>
        </authorList>
    </citation>
    <scope>NUCLEOTIDE SEQUENCE</scope>
</reference>